<dbReference type="AlphaFoldDB" id="A0A0V0R749"/>
<feature type="compositionally biased region" description="Basic and acidic residues" evidence="2">
    <location>
        <begin position="1"/>
        <end position="11"/>
    </location>
</feature>
<feature type="compositionally biased region" description="Polar residues" evidence="2">
    <location>
        <begin position="23"/>
        <end position="52"/>
    </location>
</feature>
<feature type="coiled-coil region" evidence="1">
    <location>
        <begin position="227"/>
        <end position="279"/>
    </location>
</feature>
<evidence type="ECO:0000313" key="3">
    <source>
        <dbReference type="EMBL" id="KRX10170.1"/>
    </source>
</evidence>
<dbReference type="EMBL" id="LDAU01000040">
    <property type="protein sequence ID" value="KRX10170.1"/>
    <property type="molecule type" value="Genomic_DNA"/>
</dbReference>
<accession>A0A0V0R749</accession>
<comment type="caution">
    <text evidence="3">The sequence shown here is derived from an EMBL/GenBank/DDBJ whole genome shotgun (WGS) entry which is preliminary data.</text>
</comment>
<keyword evidence="4" id="KW-1185">Reference proteome</keyword>
<sequence length="314" mass="37006">MSYTKQNKENRFTTNKLAHKSIDLNNNSNVQQQEKQMTPQQNYNGNKQQCNTAQSTELNNQKIMNRQNSFNSMDNNSRRYSLFSKTSFATQNSFLFGTRVFNRSSASKQAPKVNIQSIFKNKAKMYLDEDLTHNFDELLDKGYEMVARQKDEKDLLKGAEEQMKEEIDTIQKEIAPIYQAIKKNEEQINHNQQINNNYISVINDQDQEINHLQSLINSRGDDVVKQHEAFIQQIKELEISNNEIRRQINENKADHRKKVNECEKTIKQLNQHQESLVTELIEKKKVYEEHKLSQATRLRKMENKCKMFMGILKH</sequence>
<feature type="region of interest" description="Disordered" evidence="2">
    <location>
        <begin position="1"/>
        <end position="52"/>
    </location>
</feature>
<name>A0A0V0R749_PSEPJ</name>
<protein>
    <submittedName>
        <fullName evidence="3">Uncharacterized protein</fullName>
    </submittedName>
</protein>
<keyword evidence="1" id="KW-0175">Coiled coil</keyword>
<reference evidence="3 4" key="1">
    <citation type="journal article" date="2015" name="Sci. Rep.">
        <title>Genome of the facultative scuticociliatosis pathogen Pseudocohnilembus persalinus provides insight into its virulence through horizontal gene transfer.</title>
        <authorList>
            <person name="Xiong J."/>
            <person name="Wang G."/>
            <person name="Cheng J."/>
            <person name="Tian M."/>
            <person name="Pan X."/>
            <person name="Warren A."/>
            <person name="Jiang C."/>
            <person name="Yuan D."/>
            <person name="Miao W."/>
        </authorList>
    </citation>
    <scope>NUCLEOTIDE SEQUENCE [LARGE SCALE GENOMIC DNA]</scope>
    <source>
        <strain evidence="3">36N120E</strain>
    </source>
</reference>
<feature type="coiled-coil region" evidence="1">
    <location>
        <begin position="146"/>
        <end position="173"/>
    </location>
</feature>
<dbReference type="InParanoid" id="A0A0V0R749"/>
<dbReference type="Proteomes" id="UP000054937">
    <property type="component" value="Unassembled WGS sequence"/>
</dbReference>
<proteinExistence type="predicted"/>
<organism evidence="3 4">
    <name type="scientific">Pseudocohnilembus persalinus</name>
    <name type="common">Ciliate</name>
    <dbReference type="NCBI Taxonomy" id="266149"/>
    <lineage>
        <taxon>Eukaryota</taxon>
        <taxon>Sar</taxon>
        <taxon>Alveolata</taxon>
        <taxon>Ciliophora</taxon>
        <taxon>Intramacronucleata</taxon>
        <taxon>Oligohymenophorea</taxon>
        <taxon>Scuticociliatia</taxon>
        <taxon>Philasterida</taxon>
        <taxon>Pseudocohnilembidae</taxon>
        <taxon>Pseudocohnilembus</taxon>
    </lineage>
</organism>
<gene>
    <name evidence="3" type="ORF">PPERSA_08573</name>
</gene>
<evidence type="ECO:0000313" key="4">
    <source>
        <dbReference type="Proteomes" id="UP000054937"/>
    </source>
</evidence>
<dbReference type="OrthoDB" id="10630121at2759"/>
<evidence type="ECO:0000256" key="2">
    <source>
        <dbReference type="SAM" id="MobiDB-lite"/>
    </source>
</evidence>
<evidence type="ECO:0000256" key="1">
    <source>
        <dbReference type="SAM" id="Coils"/>
    </source>
</evidence>